<organism evidence="3 4">
    <name type="scientific">Salvia divinorum</name>
    <name type="common">Maria pastora</name>
    <name type="synonym">Diviner's sage</name>
    <dbReference type="NCBI Taxonomy" id="28513"/>
    <lineage>
        <taxon>Eukaryota</taxon>
        <taxon>Viridiplantae</taxon>
        <taxon>Streptophyta</taxon>
        <taxon>Embryophyta</taxon>
        <taxon>Tracheophyta</taxon>
        <taxon>Spermatophyta</taxon>
        <taxon>Magnoliopsida</taxon>
        <taxon>eudicotyledons</taxon>
        <taxon>Gunneridae</taxon>
        <taxon>Pentapetalae</taxon>
        <taxon>asterids</taxon>
        <taxon>lamiids</taxon>
        <taxon>Lamiales</taxon>
        <taxon>Lamiaceae</taxon>
        <taxon>Nepetoideae</taxon>
        <taxon>Mentheae</taxon>
        <taxon>Salviinae</taxon>
        <taxon>Salvia</taxon>
        <taxon>Salvia subgen. Calosphace</taxon>
    </lineage>
</organism>
<evidence type="ECO:0000256" key="1">
    <source>
        <dbReference type="ARBA" id="ARBA00022737"/>
    </source>
</evidence>
<dbReference type="Gene3D" id="1.25.40.10">
    <property type="entry name" value="Tetratricopeptide repeat domain"/>
    <property type="match status" value="1"/>
</dbReference>
<dbReference type="EMBL" id="JBEAFC010000011">
    <property type="protein sequence ID" value="KAL1536504.1"/>
    <property type="molecule type" value="Genomic_DNA"/>
</dbReference>
<evidence type="ECO:0000313" key="3">
    <source>
        <dbReference type="EMBL" id="KAL1536504.1"/>
    </source>
</evidence>
<dbReference type="PROSITE" id="PS51375">
    <property type="entry name" value="PPR"/>
    <property type="match status" value="1"/>
</dbReference>
<dbReference type="Pfam" id="PF13041">
    <property type="entry name" value="PPR_2"/>
    <property type="match status" value="1"/>
</dbReference>
<protein>
    <submittedName>
        <fullName evidence="3">Pentatricopeptide repeat-containing protein, mitochondrial</fullName>
    </submittedName>
</protein>
<comment type="caution">
    <text evidence="3">The sequence shown here is derived from an EMBL/GenBank/DDBJ whole genome shotgun (WGS) entry which is preliminary data.</text>
</comment>
<evidence type="ECO:0000256" key="2">
    <source>
        <dbReference type="PROSITE-ProRule" id="PRU00708"/>
    </source>
</evidence>
<sequence length="168" mass="18996">MYRMARLRGSAHLAAAAAFLHGRKHRIAVQQRYIDRSNIHSWNSIITELARSGDLIEALKAFSSLRKSDLKPNRSTFPCAIKSCSALADLSSGKQAHQQAIIFGYAFDLFVSSALIDMYSKCRKLYDARNMFDEIPHRNVVSWTSMINGYVQNDCAREALLLFKDHLA</sequence>
<dbReference type="PANTHER" id="PTHR47926">
    <property type="entry name" value="PENTATRICOPEPTIDE REPEAT-CONTAINING PROTEIN"/>
    <property type="match status" value="1"/>
</dbReference>
<dbReference type="Proteomes" id="UP001567538">
    <property type="component" value="Unassembled WGS sequence"/>
</dbReference>
<dbReference type="InterPro" id="IPR046960">
    <property type="entry name" value="PPR_At4g14850-like_plant"/>
</dbReference>
<name>A0ABD1FXD8_SALDI</name>
<keyword evidence="1" id="KW-0677">Repeat</keyword>
<dbReference type="AlphaFoldDB" id="A0ABD1FXD8"/>
<dbReference type="FunFam" id="1.25.40.10:FF:000968">
    <property type="entry name" value="Pentatricopeptide repeat-containing protein, mitochondrial"/>
    <property type="match status" value="1"/>
</dbReference>
<reference evidence="3 4" key="1">
    <citation type="submission" date="2024-06" db="EMBL/GenBank/DDBJ databases">
        <title>A chromosome level genome sequence of Diviner's sage (Salvia divinorum).</title>
        <authorList>
            <person name="Ford S.A."/>
            <person name="Ro D.-K."/>
            <person name="Ness R.W."/>
            <person name="Phillips M.A."/>
        </authorList>
    </citation>
    <scope>NUCLEOTIDE SEQUENCE [LARGE SCALE GENOMIC DNA]</scope>
    <source>
        <strain evidence="3">SAF-2024a</strain>
        <tissue evidence="3">Leaf</tissue>
    </source>
</reference>
<accession>A0ABD1FXD8</accession>
<dbReference type="Pfam" id="PF01535">
    <property type="entry name" value="PPR"/>
    <property type="match status" value="2"/>
</dbReference>
<evidence type="ECO:0000313" key="4">
    <source>
        <dbReference type="Proteomes" id="UP001567538"/>
    </source>
</evidence>
<feature type="repeat" description="PPR" evidence="2">
    <location>
        <begin position="38"/>
        <end position="72"/>
    </location>
</feature>
<keyword evidence="4" id="KW-1185">Reference proteome</keyword>
<dbReference type="InterPro" id="IPR011990">
    <property type="entry name" value="TPR-like_helical_dom_sf"/>
</dbReference>
<dbReference type="NCBIfam" id="TIGR00756">
    <property type="entry name" value="PPR"/>
    <property type="match status" value="2"/>
</dbReference>
<dbReference type="PANTHER" id="PTHR47926:SF468">
    <property type="entry name" value="PENTATRICOPEPTIDE REPEAT-CONTAINING PROTEIN"/>
    <property type="match status" value="1"/>
</dbReference>
<gene>
    <name evidence="3" type="primary">PCMPH34</name>
    <name evidence="3" type="ORF">AAHA92_29146</name>
</gene>
<dbReference type="InterPro" id="IPR002885">
    <property type="entry name" value="PPR_rpt"/>
</dbReference>
<proteinExistence type="predicted"/>